<dbReference type="Proteomes" id="UP000070092">
    <property type="component" value="Unassembled WGS sequence"/>
</dbReference>
<gene>
    <name evidence="1" type="ORF">HMPREF3196_01019</name>
</gene>
<dbReference type="EMBL" id="LRPO01000030">
    <property type="protein sequence ID" value="KWZ81446.1"/>
    <property type="molecule type" value="Genomic_DNA"/>
</dbReference>
<proteinExistence type="predicted"/>
<dbReference type="PATRIC" id="fig|1681.53.peg.1005"/>
<sequence length="63" mass="6890">MAAASSAGNDANVMPKFIPAFPTSHRLLDDALRPVTIPRNLRPYHLRRWPSTTVSSPGMCDAL</sequence>
<reference evidence="1 2" key="1">
    <citation type="submission" date="2016-01" db="EMBL/GenBank/DDBJ databases">
        <authorList>
            <person name="Oliw E.H."/>
        </authorList>
    </citation>
    <scope>NUCLEOTIDE SEQUENCE [LARGE SCALE GENOMIC DNA]</scope>
    <source>
        <strain evidence="1 2">MJR8628B</strain>
    </source>
</reference>
<accession>A0A133KPJ1</accession>
<comment type="caution">
    <text evidence="1">The sequence shown here is derived from an EMBL/GenBank/DDBJ whole genome shotgun (WGS) entry which is preliminary data.</text>
</comment>
<name>A0A133KPJ1_BIFBI</name>
<dbReference type="AlphaFoldDB" id="A0A133KPJ1"/>
<organism evidence="1 2">
    <name type="scientific">Bifidobacterium bifidum</name>
    <dbReference type="NCBI Taxonomy" id="1681"/>
    <lineage>
        <taxon>Bacteria</taxon>
        <taxon>Bacillati</taxon>
        <taxon>Actinomycetota</taxon>
        <taxon>Actinomycetes</taxon>
        <taxon>Bifidobacteriales</taxon>
        <taxon>Bifidobacteriaceae</taxon>
        <taxon>Bifidobacterium</taxon>
    </lineage>
</organism>
<protein>
    <submittedName>
        <fullName evidence="1">Uncharacterized protein</fullName>
    </submittedName>
</protein>
<evidence type="ECO:0000313" key="1">
    <source>
        <dbReference type="EMBL" id="KWZ81446.1"/>
    </source>
</evidence>
<evidence type="ECO:0000313" key="2">
    <source>
        <dbReference type="Proteomes" id="UP000070092"/>
    </source>
</evidence>